<evidence type="ECO:0000313" key="9">
    <source>
        <dbReference type="EMBL" id="CAI2362787.1"/>
    </source>
</evidence>
<keyword evidence="10" id="KW-1185">Reference proteome</keyword>
<dbReference type="PANTHER" id="PTHR32522">
    <property type="match status" value="1"/>
</dbReference>
<feature type="domain" description="ABC3 transporter permease C-terminal" evidence="8">
    <location>
        <begin position="395"/>
        <end position="514"/>
    </location>
</feature>
<feature type="transmembrane region" description="Helical" evidence="7">
    <location>
        <begin position="950"/>
        <end position="977"/>
    </location>
</feature>
<feature type="transmembrane region" description="Helical" evidence="7">
    <location>
        <begin position="902"/>
        <end position="920"/>
    </location>
</feature>
<evidence type="ECO:0000256" key="1">
    <source>
        <dbReference type="ARBA" id="ARBA00004651"/>
    </source>
</evidence>
<dbReference type="GO" id="GO:0005886">
    <property type="term" value="C:plasma membrane"/>
    <property type="evidence" value="ECO:0007669"/>
    <property type="project" value="UniProtKB-SubCell"/>
</dbReference>
<reference evidence="9" key="1">
    <citation type="submission" date="2023-07" db="EMBL/GenBank/DDBJ databases">
        <authorList>
            <consortium name="AG Swart"/>
            <person name="Singh M."/>
            <person name="Singh A."/>
            <person name="Seah K."/>
            <person name="Emmerich C."/>
        </authorList>
    </citation>
    <scope>NUCLEOTIDE SEQUENCE</scope>
    <source>
        <strain evidence="9">DP1</strain>
    </source>
</reference>
<evidence type="ECO:0000256" key="4">
    <source>
        <dbReference type="ARBA" id="ARBA00022989"/>
    </source>
</evidence>
<keyword evidence="3 7" id="KW-0812">Transmembrane</keyword>
<comment type="subcellular location">
    <subcellularLocation>
        <location evidence="1">Cell membrane</location>
        <topology evidence="1">Multi-pass membrane protein</topology>
    </subcellularLocation>
</comment>
<keyword evidence="4 7" id="KW-1133">Transmembrane helix</keyword>
<evidence type="ECO:0000256" key="6">
    <source>
        <dbReference type="SAM" id="MobiDB-lite"/>
    </source>
</evidence>
<protein>
    <recommendedName>
        <fullName evidence="8">ABC3 transporter permease C-terminal domain-containing protein</fullName>
    </recommendedName>
</protein>
<feature type="transmembrane region" description="Helical" evidence="7">
    <location>
        <begin position="483"/>
        <end position="505"/>
    </location>
</feature>
<dbReference type="EMBL" id="CAMPGE010003942">
    <property type="protein sequence ID" value="CAI2362787.1"/>
    <property type="molecule type" value="Genomic_DNA"/>
</dbReference>
<feature type="region of interest" description="Disordered" evidence="6">
    <location>
        <begin position="1"/>
        <end position="21"/>
    </location>
</feature>
<dbReference type="AlphaFoldDB" id="A0AAD1U5L3"/>
<dbReference type="InterPro" id="IPR003838">
    <property type="entry name" value="ABC3_permease_C"/>
</dbReference>
<feature type="transmembrane region" description="Helical" evidence="7">
    <location>
        <begin position="381"/>
        <end position="414"/>
    </location>
</feature>
<proteinExistence type="predicted"/>
<feature type="transmembrane region" description="Helical" evidence="7">
    <location>
        <begin position="541"/>
        <end position="562"/>
    </location>
</feature>
<keyword evidence="2" id="KW-1003">Cell membrane</keyword>
<dbReference type="Proteomes" id="UP001295684">
    <property type="component" value="Unassembled WGS sequence"/>
</dbReference>
<evidence type="ECO:0000259" key="8">
    <source>
        <dbReference type="Pfam" id="PF02687"/>
    </source>
</evidence>
<evidence type="ECO:0000256" key="2">
    <source>
        <dbReference type="ARBA" id="ARBA00022475"/>
    </source>
</evidence>
<feature type="domain" description="ABC3 transporter permease C-terminal" evidence="8">
    <location>
        <begin position="906"/>
        <end position="1024"/>
    </location>
</feature>
<sequence length="1032" mass="118114">MKEQKIHKVNSPSSSSEGELQSTKGFVPLEIEEVLMLQKGTSLHQSIFQQSYFYLQSNIKDIFRHKCHFLISTLSIFIVVLMCLVVNSVIDKAPIIFLRLAEKNSGEIDAFITPSRGVKTVGKGQDSRQVMATLNYTAVMEELPDINFTPRNLLRTDLQKIGTNRPPELNHNVMFMDTDRERQISLGRNYKFPKLKKDECVMSKKLMDENGFQLNERTILIFDATQHLNILATKMFVNSSFPVVDFSDAPLIPLECTIKYVLKEPLGKMDDYLIEDIIILEYEYMFEYIKDSLKVLLSQEEYKFVPKATKGIIFDFLETQSPYDYASILLMTFPEPRLNYYKNPDYNKLLEASLYEMTSISQELGYYTVDIKLPLLGQLQAFNLAILFMALLFSMILALFVVISIILIYGLLLVNVQQKSFENGIKRMVGSSKFGLIKDVIIQTFCFSTPGIIFAFFCSFFVLRAIYYFEFEKKLNLKMDPNPTYFAIINAIILGLVIPFISSLIPIKAALSKNLNDALDFEHSQTKGVIVKIIDPSNKNLGIVLIFGVISTIYGITIYVLLPQCLMALDFGTILAIFFLILIGLLLGLILITMNLQYVIEVGITKSLFWWERSFIRILILKNLIAHRVRNASTTLVYALSLSFLILCVVSYSLQIQNATLIKTRFWNDIRVGGSWGVNVYEIEPFIAQNSEKIKDFGYKSHSMNGWVFSNMYATPNSRYFSQPIQLIAISPTLFDSMRQDYIEINYASDSALSLSEQLYTKEGAHGAGIGSYFAKKMHIFTDKGEDHNSFLLNVQYFDDNSQNFFFKFKTDFILDAVPGIKLGKRKLTRNIEILVSFPTKEFIYRKARPDMHSFHVKYCFLTLTDPKYADYVIENLKSYTRVMSVYDAEKDIQEVKEILDVIFNVIISLSMFLCLFSLISSASANMMEQTKEIGVLRAIGFTKFMIKRLYFYETFVLVFASSCLGIIVGTFVGWTMTVQQAEFISIPISFYFPYKHLLGACFASVICAFVAIYSPTSFILSKQISEIFRIN</sequence>
<feature type="transmembrane region" description="Helical" evidence="7">
    <location>
        <begin position="574"/>
        <end position="596"/>
    </location>
</feature>
<gene>
    <name evidence="9" type="ORF">ECRASSUSDP1_LOCUS4114</name>
</gene>
<evidence type="ECO:0000256" key="5">
    <source>
        <dbReference type="ARBA" id="ARBA00023136"/>
    </source>
</evidence>
<dbReference type="Pfam" id="PF02687">
    <property type="entry name" value="FtsX"/>
    <property type="match status" value="2"/>
</dbReference>
<evidence type="ECO:0000313" key="10">
    <source>
        <dbReference type="Proteomes" id="UP001295684"/>
    </source>
</evidence>
<evidence type="ECO:0000256" key="7">
    <source>
        <dbReference type="SAM" id="Phobius"/>
    </source>
</evidence>
<dbReference type="PANTHER" id="PTHR32522:SF3">
    <property type="entry name" value="ABC3 TRANSPORTER PERMEASE PROTEIN DOMAIN-CONTAINING PROTEIN"/>
    <property type="match status" value="1"/>
</dbReference>
<accession>A0AAD1U5L3</accession>
<keyword evidence="5 7" id="KW-0472">Membrane</keyword>
<feature type="transmembrane region" description="Helical" evidence="7">
    <location>
        <begin position="997"/>
        <end position="1021"/>
    </location>
</feature>
<feature type="transmembrane region" description="Helical" evidence="7">
    <location>
        <begin position="69"/>
        <end position="90"/>
    </location>
</feature>
<feature type="transmembrane region" description="Helical" evidence="7">
    <location>
        <begin position="636"/>
        <end position="654"/>
    </location>
</feature>
<feature type="transmembrane region" description="Helical" evidence="7">
    <location>
        <begin position="435"/>
        <end position="463"/>
    </location>
</feature>
<evidence type="ECO:0000256" key="3">
    <source>
        <dbReference type="ARBA" id="ARBA00022692"/>
    </source>
</evidence>
<organism evidence="9 10">
    <name type="scientific">Euplotes crassus</name>
    <dbReference type="NCBI Taxonomy" id="5936"/>
    <lineage>
        <taxon>Eukaryota</taxon>
        <taxon>Sar</taxon>
        <taxon>Alveolata</taxon>
        <taxon>Ciliophora</taxon>
        <taxon>Intramacronucleata</taxon>
        <taxon>Spirotrichea</taxon>
        <taxon>Hypotrichia</taxon>
        <taxon>Euplotida</taxon>
        <taxon>Euplotidae</taxon>
        <taxon>Moneuplotes</taxon>
    </lineage>
</organism>
<comment type="caution">
    <text evidence="9">The sequence shown here is derived from an EMBL/GenBank/DDBJ whole genome shotgun (WGS) entry which is preliminary data.</text>
</comment>
<name>A0AAD1U5L3_EUPCR</name>